<dbReference type="AlphaFoldDB" id="A0A9D3WE13"/>
<accession>A0A9D3WE13</accession>
<protein>
    <submittedName>
        <fullName evidence="2">Uncharacterized protein</fullName>
    </submittedName>
</protein>
<feature type="non-terminal residue" evidence="2">
    <location>
        <position position="1"/>
    </location>
</feature>
<evidence type="ECO:0000256" key="1">
    <source>
        <dbReference type="SAM" id="MobiDB-lite"/>
    </source>
</evidence>
<organism evidence="2 3">
    <name type="scientific">Gossypium stocksii</name>
    <dbReference type="NCBI Taxonomy" id="47602"/>
    <lineage>
        <taxon>Eukaryota</taxon>
        <taxon>Viridiplantae</taxon>
        <taxon>Streptophyta</taxon>
        <taxon>Embryophyta</taxon>
        <taxon>Tracheophyta</taxon>
        <taxon>Spermatophyta</taxon>
        <taxon>Magnoliopsida</taxon>
        <taxon>eudicotyledons</taxon>
        <taxon>Gunneridae</taxon>
        <taxon>Pentapetalae</taxon>
        <taxon>rosids</taxon>
        <taxon>malvids</taxon>
        <taxon>Malvales</taxon>
        <taxon>Malvaceae</taxon>
        <taxon>Malvoideae</taxon>
        <taxon>Gossypium</taxon>
    </lineage>
</organism>
<dbReference type="Proteomes" id="UP000828251">
    <property type="component" value="Unassembled WGS sequence"/>
</dbReference>
<keyword evidence="3" id="KW-1185">Reference proteome</keyword>
<feature type="region of interest" description="Disordered" evidence="1">
    <location>
        <begin position="1"/>
        <end position="29"/>
    </location>
</feature>
<gene>
    <name evidence="2" type="ORF">J1N35_005138</name>
</gene>
<sequence>ATEEGWTQPIVIGTNGTSRPKEKAQYTTKEISPATKISKALNDIFRDVDMEQFKVVSMCKATKETLTIL</sequence>
<proteinExistence type="predicted"/>
<comment type="caution">
    <text evidence="2">The sequence shown here is derived from an EMBL/GenBank/DDBJ whole genome shotgun (WGS) entry which is preliminary data.</text>
</comment>
<evidence type="ECO:0000313" key="2">
    <source>
        <dbReference type="EMBL" id="KAH1121978.1"/>
    </source>
</evidence>
<dbReference type="EMBL" id="JAIQCV010000002">
    <property type="protein sequence ID" value="KAH1121978.1"/>
    <property type="molecule type" value="Genomic_DNA"/>
</dbReference>
<reference evidence="2 3" key="1">
    <citation type="journal article" date="2021" name="Plant Biotechnol. J.">
        <title>Multi-omics assisted identification of the key and species-specific regulatory components of drought-tolerant mechanisms in Gossypium stocksii.</title>
        <authorList>
            <person name="Yu D."/>
            <person name="Ke L."/>
            <person name="Zhang D."/>
            <person name="Wu Y."/>
            <person name="Sun Y."/>
            <person name="Mei J."/>
            <person name="Sun J."/>
            <person name="Sun Y."/>
        </authorList>
    </citation>
    <scope>NUCLEOTIDE SEQUENCE [LARGE SCALE GENOMIC DNA]</scope>
    <source>
        <strain evidence="3">cv. E1</strain>
        <tissue evidence="2">Leaf</tissue>
    </source>
</reference>
<name>A0A9D3WE13_9ROSI</name>
<evidence type="ECO:0000313" key="3">
    <source>
        <dbReference type="Proteomes" id="UP000828251"/>
    </source>
</evidence>